<dbReference type="AlphaFoldDB" id="A0A5B1CMG8"/>
<gene>
    <name evidence="12" type="primary">narB</name>
    <name evidence="12" type="ORF">LF1_30830</name>
</gene>
<dbReference type="Pfam" id="PF01568">
    <property type="entry name" value="Molydop_binding"/>
    <property type="match status" value="1"/>
</dbReference>
<dbReference type="PROSITE" id="PS00551">
    <property type="entry name" value="MOLYBDOPTERIN_PROK_1"/>
    <property type="match status" value="1"/>
</dbReference>
<comment type="cofactor">
    <cofactor evidence="1">
        <name>Mo-bis(molybdopterin guanine dinucleotide)</name>
        <dbReference type="ChEBI" id="CHEBI:60539"/>
    </cofactor>
</comment>
<dbReference type="InterPro" id="IPR006963">
    <property type="entry name" value="Mopterin_OxRdtase_4Fe-4S_dom"/>
</dbReference>
<dbReference type="InterPro" id="IPR006657">
    <property type="entry name" value="MoPterin_dinucl-bd_dom"/>
</dbReference>
<evidence type="ECO:0000313" key="12">
    <source>
        <dbReference type="EMBL" id="KAA1260543.1"/>
    </source>
</evidence>
<evidence type="ECO:0000256" key="6">
    <source>
        <dbReference type="ARBA" id="ARBA00022723"/>
    </source>
</evidence>
<dbReference type="Gene3D" id="2.20.25.90">
    <property type="entry name" value="ADC-like domains"/>
    <property type="match status" value="1"/>
</dbReference>
<dbReference type="PIRSF" id="PIRSF000144">
    <property type="entry name" value="CbbBc"/>
    <property type="match status" value="1"/>
</dbReference>
<dbReference type="GO" id="GO:0051539">
    <property type="term" value="F:4 iron, 4 sulfur cluster binding"/>
    <property type="evidence" value="ECO:0007669"/>
    <property type="project" value="UniProtKB-KW"/>
</dbReference>
<dbReference type="GO" id="GO:0016491">
    <property type="term" value="F:oxidoreductase activity"/>
    <property type="evidence" value="ECO:0007669"/>
    <property type="project" value="UniProtKB-KW"/>
</dbReference>
<evidence type="ECO:0000256" key="5">
    <source>
        <dbReference type="ARBA" id="ARBA00022505"/>
    </source>
</evidence>
<evidence type="ECO:0000259" key="11">
    <source>
        <dbReference type="PROSITE" id="PS51669"/>
    </source>
</evidence>
<keyword evidence="13" id="KW-1185">Reference proteome</keyword>
<dbReference type="Pfam" id="PF04879">
    <property type="entry name" value="Molybdop_Fe4S4"/>
    <property type="match status" value="1"/>
</dbReference>
<dbReference type="GO" id="GO:0016020">
    <property type="term" value="C:membrane"/>
    <property type="evidence" value="ECO:0007669"/>
    <property type="project" value="TreeGrafter"/>
</dbReference>
<organism evidence="12 13">
    <name type="scientific">Rubripirellula obstinata</name>
    <dbReference type="NCBI Taxonomy" id="406547"/>
    <lineage>
        <taxon>Bacteria</taxon>
        <taxon>Pseudomonadati</taxon>
        <taxon>Planctomycetota</taxon>
        <taxon>Planctomycetia</taxon>
        <taxon>Pirellulales</taxon>
        <taxon>Pirellulaceae</taxon>
        <taxon>Rubripirellula</taxon>
    </lineage>
</organism>
<dbReference type="GO" id="GO:0045333">
    <property type="term" value="P:cellular respiration"/>
    <property type="evidence" value="ECO:0007669"/>
    <property type="project" value="UniProtKB-ARBA"/>
</dbReference>
<keyword evidence="9" id="KW-0411">Iron-sulfur</keyword>
<dbReference type="InterPro" id="IPR050123">
    <property type="entry name" value="Prok_molybdopt-oxidoreductase"/>
</dbReference>
<dbReference type="PANTHER" id="PTHR43105">
    <property type="entry name" value="RESPIRATORY NITRATE REDUCTASE"/>
    <property type="match status" value="1"/>
</dbReference>
<keyword evidence="8" id="KW-0408">Iron</keyword>
<keyword evidence="7 12" id="KW-0560">Oxidoreductase</keyword>
<dbReference type="GO" id="GO:0046872">
    <property type="term" value="F:metal ion binding"/>
    <property type="evidence" value="ECO:0007669"/>
    <property type="project" value="UniProtKB-KW"/>
</dbReference>
<keyword evidence="4" id="KW-0004">4Fe-4S</keyword>
<dbReference type="GO" id="GO:0042128">
    <property type="term" value="P:nitrate assimilation"/>
    <property type="evidence" value="ECO:0007669"/>
    <property type="project" value="UniProtKB-KW"/>
</dbReference>
<proteinExistence type="inferred from homology"/>
<evidence type="ECO:0000256" key="7">
    <source>
        <dbReference type="ARBA" id="ARBA00023002"/>
    </source>
</evidence>
<dbReference type="SUPFAM" id="SSF50692">
    <property type="entry name" value="ADC-like"/>
    <property type="match status" value="1"/>
</dbReference>
<dbReference type="InterPro" id="IPR027467">
    <property type="entry name" value="MopterinOxRdtase_cofactor_BS"/>
</dbReference>
<dbReference type="PROSITE" id="PS00490">
    <property type="entry name" value="MOLYBDOPTERIN_PROK_2"/>
    <property type="match status" value="1"/>
</dbReference>
<evidence type="ECO:0000256" key="8">
    <source>
        <dbReference type="ARBA" id="ARBA00023004"/>
    </source>
</evidence>
<evidence type="ECO:0000256" key="3">
    <source>
        <dbReference type="ARBA" id="ARBA00008747"/>
    </source>
</evidence>
<dbReference type="InterPro" id="IPR041957">
    <property type="entry name" value="CT_Nitrate-R-NapA-like"/>
</dbReference>
<dbReference type="Gene3D" id="2.40.40.20">
    <property type="match status" value="1"/>
</dbReference>
<keyword evidence="10" id="KW-0534">Nitrate assimilation</keyword>
<evidence type="ECO:0000313" key="13">
    <source>
        <dbReference type="Proteomes" id="UP000322699"/>
    </source>
</evidence>
<comment type="cofactor">
    <cofactor evidence="2">
        <name>[4Fe-4S] cluster</name>
        <dbReference type="ChEBI" id="CHEBI:49883"/>
    </cofactor>
</comment>
<reference evidence="12 13" key="1">
    <citation type="submission" date="2019-08" db="EMBL/GenBank/DDBJ databases">
        <title>Deep-cultivation of Planctomycetes and their phenomic and genomic characterization uncovers novel biology.</title>
        <authorList>
            <person name="Wiegand S."/>
            <person name="Jogler M."/>
            <person name="Boedeker C."/>
            <person name="Pinto D."/>
            <person name="Vollmers J."/>
            <person name="Rivas-Marin E."/>
            <person name="Kohn T."/>
            <person name="Peeters S.H."/>
            <person name="Heuer A."/>
            <person name="Rast P."/>
            <person name="Oberbeckmann S."/>
            <person name="Bunk B."/>
            <person name="Jeske O."/>
            <person name="Meyerdierks A."/>
            <person name="Storesund J.E."/>
            <person name="Kallscheuer N."/>
            <person name="Luecker S."/>
            <person name="Lage O.M."/>
            <person name="Pohl T."/>
            <person name="Merkel B.J."/>
            <person name="Hornburger P."/>
            <person name="Mueller R.-W."/>
            <person name="Bruemmer F."/>
            <person name="Labrenz M."/>
            <person name="Spormann A.M."/>
            <person name="Op Den Camp H."/>
            <person name="Overmann J."/>
            <person name="Amann R."/>
            <person name="Jetten M.S.M."/>
            <person name="Mascher T."/>
            <person name="Medema M.H."/>
            <person name="Devos D.P."/>
            <person name="Kaster A.-K."/>
            <person name="Ovreas L."/>
            <person name="Rohde M."/>
            <person name="Galperin M.Y."/>
            <person name="Jogler C."/>
        </authorList>
    </citation>
    <scope>NUCLEOTIDE SEQUENCE [LARGE SCALE GENOMIC DNA]</scope>
    <source>
        <strain evidence="12 13">LF1</strain>
    </source>
</reference>
<dbReference type="SMART" id="SM00926">
    <property type="entry name" value="Molybdop_Fe4S4"/>
    <property type="match status" value="1"/>
</dbReference>
<evidence type="ECO:0000256" key="1">
    <source>
        <dbReference type="ARBA" id="ARBA00001942"/>
    </source>
</evidence>
<dbReference type="CDD" id="cd02754">
    <property type="entry name" value="MopB_Nitrate-R-NapA-like"/>
    <property type="match status" value="1"/>
</dbReference>
<evidence type="ECO:0000256" key="4">
    <source>
        <dbReference type="ARBA" id="ARBA00022485"/>
    </source>
</evidence>
<dbReference type="Proteomes" id="UP000322699">
    <property type="component" value="Unassembled WGS sequence"/>
</dbReference>
<dbReference type="InterPro" id="IPR009010">
    <property type="entry name" value="Asp_de-COase-like_dom_sf"/>
</dbReference>
<dbReference type="EMBL" id="VRLW01000001">
    <property type="protein sequence ID" value="KAA1260543.1"/>
    <property type="molecule type" value="Genomic_DNA"/>
</dbReference>
<evidence type="ECO:0000256" key="9">
    <source>
        <dbReference type="ARBA" id="ARBA00023014"/>
    </source>
</evidence>
<keyword evidence="5" id="KW-0500">Molybdenum</keyword>
<dbReference type="SUPFAM" id="SSF53706">
    <property type="entry name" value="Formate dehydrogenase/DMSO reductase, domains 1-3"/>
    <property type="match status" value="1"/>
</dbReference>
<dbReference type="Gene3D" id="3.40.50.740">
    <property type="match status" value="1"/>
</dbReference>
<dbReference type="PANTHER" id="PTHR43105:SF10">
    <property type="entry name" value="NADH-QUINONE OXIDOREDUCTASE SUBUNIT G"/>
    <property type="match status" value="1"/>
</dbReference>
<evidence type="ECO:0000256" key="2">
    <source>
        <dbReference type="ARBA" id="ARBA00001966"/>
    </source>
</evidence>
<accession>A0A5B1CMG8</accession>
<dbReference type="InterPro" id="IPR006656">
    <property type="entry name" value="Mopterin_OxRdtase"/>
</dbReference>
<dbReference type="GO" id="GO:0043546">
    <property type="term" value="F:molybdopterin cofactor binding"/>
    <property type="evidence" value="ECO:0007669"/>
    <property type="project" value="InterPro"/>
</dbReference>
<dbReference type="PROSITE" id="PS51669">
    <property type="entry name" value="4FE4S_MOW_BIS_MGD"/>
    <property type="match status" value="1"/>
</dbReference>
<dbReference type="Gene3D" id="3.40.228.10">
    <property type="entry name" value="Dimethylsulfoxide Reductase, domain 2"/>
    <property type="match status" value="1"/>
</dbReference>
<dbReference type="Pfam" id="PF00384">
    <property type="entry name" value="Molybdopterin"/>
    <property type="match status" value="1"/>
</dbReference>
<dbReference type="CDD" id="cd02791">
    <property type="entry name" value="MopB_CT_Nitrate-R-NapA-like"/>
    <property type="match status" value="1"/>
</dbReference>
<evidence type="ECO:0000256" key="10">
    <source>
        <dbReference type="ARBA" id="ARBA00023063"/>
    </source>
</evidence>
<comment type="caution">
    <text evidence="12">The sequence shown here is derived from an EMBL/GenBank/DDBJ whole genome shotgun (WGS) entry which is preliminary data.</text>
</comment>
<comment type="similarity">
    <text evidence="3">Belongs to the prokaryotic molybdopterin-containing oxidoreductase family. NasA/NapA/NarB subfamily.</text>
</comment>
<dbReference type="InterPro" id="IPR006655">
    <property type="entry name" value="Mopterin_OxRdtase_prok_CS"/>
</dbReference>
<keyword evidence="6" id="KW-0479">Metal-binding</keyword>
<protein>
    <submittedName>
        <fullName evidence="12">Nitrate reductase</fullName>
        <ecNumber evidence="12">1.7.99.4</ecNumber>
    </submittedName>
</protein>
<sequence length="754" mass="83328">MSIETTSAKPGSLTQSAAIEDRKVLPQLIQARTGKMTRELLLQPGSHGLGMTHSGLTPDATTTAVCGYCSTGCGLRIHLREDEAIGLTPETNYPVNLGMACPKGWEALRVLDSDDRATHPLIKNPNGGFSKATWDDALRLFTDRFKSIQAEHGKQSVAFLSTGQIPSEEMAFLGALAKFGMGMVHGDGNTRQCMATAVTAYKESFGFDAPPYTYDDFEQSDCMVFVGANPCIGHPILWERVLRNKNNPEIIVLDPRRTETAMAASQHLQLSPKSDLALLYAITGEIIRRGYVDDSFVQASTTGFEQLCEHVAKFDTESVAKISGVSEEQIIKAAEAIGTGNAVSLWWTMGVNQSYEGTRTAQAIINIALITGNIGRPGTGANSITGQCNAMGSRLWSNTTNLIGHHRFEDADDRAKVACELDIDIESIPTETGWSYDRIMEGIQNDEIKGLWVIATNPAHSWIHQSNAREILDKLDFLVVQDMYSSTETARHADLVLPAAAWGEKEGTFINSERRYSLLKKVAKAPGEALSDFNIFRAVAHYWGVAEMFSQWTDPEAAFRIMQRLSEDKPSDITGIDGYEHLDDCGGIQWPWTSADAKQWAKPYQQRRLFSDSVFHHDDGKAKLIIDDITPMPEPTCDDYPTMLLTGRGAVSQWHTQTRTSKSPVLRKLYPNEPYIEIHPDDARSIGVQNGEQVRVTSRRGSLIANAMVVPTVKPKQAFMPMHYEATNQLTLSHFDPHSRQPSYKNSAVRIEAV</sequence>
<dbReference type="EC" id="1.7.99.4" evidence="12"/>
<feature type="domain" description="4Fe-4S Mo/W bis-MGD-type" evidence="11">
    <location>
        <begin position="59"/>
        <end position="115"/>
    </location>
</feature>
<name>A0A5B1CMG8_9BACT</name>